<evidence type="ECO:0000256" key="3">
    <source>
        <dbReference type="ARBA" id="ARBA00023163"/>
    </source>
</evidence>
<keyword evidence="6" id="KW-1185">Reference proteome</keyword>
<dbReference type="GO" id="GO:0003700">
    <property type="term" value="F:DNA-binding transcription factor activity"/>
    <property type="evidence" value="ECO:0007669"/>
    <property type="project" value="InterPro"/>
</dbReference>
<dbReference type="SUPFAM" id="SSF46785">
    <property type="entry name" value="Winged helix' DNA-binding domain"/>
    <property type="match status" value="1"/>
</dbReference>
<dbReference type="SMART" id="SM00345">
    <property type="entry name" value="HTH_GNTR"/>
    <property type="match status" value="1"/>
</dbReference>
<keyword evidence="2" id="KW-0238">DNA-binding</keyword>
<proteinExistence type="predicted"/>
<evidence type="ECO:0000256" key="1">
    <source>
        <dbReference type="ARBA" id="ARBA00023015"/>
    </source>
</evidence>
<protein>
    <submittedName>
        <fullName evidence="5">GntR family transcriptional regulator of vanillate catabolism</fullName>
    </submittedName>
</protein>
<comment type="caution">
    <text evidence="5">The sequence shown here is derived from an EMBL/GenBank/DDBJ whole genome shotgun (WGS) entry which is preliminary data.</text>
</comment>
<dbReference type="RefSeq" id="WP_183698661.1">
    <property type="nucleotide sequence ID" value="NZ_JACHFE010000001.1"/>
</dbReference>
<dbReference type="SMART" id="SM00895">
    <property type="entry name" value="FCD"/>
    <property type="match status" value="1"/>
</dbReference>
<accession>A0A840UEL1</accession>
<reference evidence="5 6" key="1">
    <citation type="submission" date="2020-08" db="EMBL/GenBank/DDBJ databases">
        <title>Genomic Encyclopedia of Type Strains, Phase IV (KMG-IV): sequencing the most valuable type-strain genomes for metagenomic binning, comparative biology and taxonomic classification.</title>
        <authorList>
            <person name="Goeker M."/>
        </authorList>
    </citation>
    <scope>NUCLEOTIDE SEQUENCE [LARGE SCALE GENOMIC DNA]</scope>
    <source>
        <strain evidence="5 6">DSM 22359</strain>
    </source>
</reference>
<dbReference type="CDD" id="cd07377">
    <property type="entry name" value="WHTH_GntR"/>
    <property type="match status" value="1"/>
</dbReference>
<dbReference type="Gene3D" id="1.10.10.10">
    <property type="entry name" value="Winged helix-like DNA-binding domain superfamily/Winged helix DNA-binding domain"/>
    <property type="match status" value="1"/>
</dbReference>
<dbReference type="Gene3D" id="1.20.120.530">
    <property type="entry name" value="GntR ligand-binding domain-like"/>
    <property type="match status" value="1"/>
</dbReference>
<dbReference type="Pfam" id="PF07729">
    <property type="entry name" value="FCD"/>
    <property type="match status" value="1"/>
</dbReference>
<dbReference type="InterPro" id="IPR036390">
    <property type="entry name" value="WH_DNA-bd_sf"/>
</dbReference>
<dbReference type="InterPro" id="IPR036388">
    <property type="entry name" value="WH-like_DNA-bd_sf"/>
</dbReference>
<dbReference type="InterPro" id="IPR008920">
    <property type="entry name" value="TF_FadR/GntR_C"/>
</dbReference>
<dbReference type="PANTHER" id="PTHR43537">
    <property type="entry name" value="TRANSCRIPTIONAL REGULATOR, GNTR FAMILY"/>
    <property type="match status" value="1"/>
</dbReference>
<gene>
    <name evidence="5" type="ORF">HNR38_000094</name>
</gene>
<sequence length="247" mass="27128">MSKAGIRVLSTLRQMIVSGELEAGQRIAEIPTAERLGVSRTPVRIAFRALEQEGLLIKLERRGYRVRKVTQDEVAGAVEVRGVLEGLAAMQAAERGLTAEQRRGLLDCLASGDALFAKGYVTEEDLEAYHDLNRRFHAIIVEASGNPAIGSAMQRNEHLPFASVSSLAIDRNNLEGEYRRFNFAHMQHHAVFDALDRGQGARAESIMREHANATLRYATIFTQQPDDGHPAVRVIGSSVELPDIGSS</sequence>
<keyword evidence="1" id="KW-0805">Transcription regulation</keyword>
<dbReference type="PROSITE" id="PS50949">
    <property type="entry name" value="HTH_GNTR"/>
    <property type="match status" value="1"/>
</dbReference>
<dbReference type="PANTHER" id="PTHR43537:SF51">
    <property type="entry name" value="HTH-TYPE TRANSCRIPTIONAL REGULATOR LGOR-RELATED"/>
    <property type="match status" value="1"/>
</dbReference>
<dbReference type="InterPro" id="IPR011711">
    <property type="entry name" value="GntR_C"/>
</dbReference>
<name>A0A840UEL1_9GAMM</name>
<dbReference type="Pfam" id="PF00392">
    <property type="entry name" value="GntR"/>
    <property type="match status" value="1"/>
</dbReference>
<evidence type="ECO:0000256" key="2">
    <source>
        <dbReference type="ARBA" id="ARBA00023125"/>
    </source>
</evidence>
<organism evidence="5 6">
    <name type="scientific">Marinobacter oulmenensis</name>
    <dbReference type="NCBI Taxonomy" id="643747"/>
    <lineage>
        <taxon>Bacteria</taxon>
        <taxon>Pseudomonadati</taxon>
        <taxon>Pseudomonadota</taxon>
        <taxon>Gammaproteobacteria</taxon>
        <taxon>Pseudomonadales</taxon>
        <taxon>Marinobacteraceae</taxon>
        <taxon>Marinobacter</taxon>
    </lineage>
</organism>
<dbReference type="GO" id="GO:0003677">
    <property type="term" value="F:DNA binding"/>
    <property type="evidence" value="ECO:0007669"/>
    <property type="project" value="UniProtKB-KW"/>
</dbReference>
<dbReference type="InterPro" id="IPR000524">
    <property type="entry name" value="Tscrpt_reg_HTH_GntR"/>
</dbReference>
<dbReference type="EMBL" id="JACHFE010000001">
    <property type="protein sequence ID" value="MBB5319626.1"/>
    <property type="molecule type" value="Genomic_DNA"/>
</dbReference>
<dbReference type="Proteomes" id="UP000591735">
    <property type="component" value="Unassembled WGS sequence"/>
</dbReference>
<feature type="domain" description="HTH gntR-type" evidence="4">
    <location>
        <begin position="2"/>
        <end position="69"/>
    </location>
</feature>
<keyword evidence="3" id="KW-0804">Transcription</keyword>
<evidence type="ECO:0000313" key="5">
    <source>
        <dbReference type="EMBL" id="MBB5319626.1"/>
    </source>
</evidence>
<dbReference type="SUPFAM" id="SSF48008">
    <property type="entry name" value="GntR ligand-binding domain-like"/>
    <property type="match status" value="1"/>
</dbReference>
<dbReference type="AlphaFoldDB" id="A0A840UEL1"/>
<evidence type="ECO:0000313" key="6">
    <source>
        <dbReference type="Proteomes" id="UP000591735"/>
    </source>
</evidence>
<evidence type="ECO:0000259" key="4">
    <source>
        <dbReference type="PROSITE" id="PS50949"/>
    </source>
</evidence>